<proteinExistence type="predicted"/>
<geneLocation type="plasmid" evidence="1">
    <name>pCMY2</name>
</geneLocation>
<reference evidence="1" key="1">
    <citation type="journal article" date="2015" name="Antimicrob. Agents Chemother.">
        <title>Transfer of CMY-2 Cephalosporinase from Escherichia coli to Virulent Klebsiella pneumoniae Causing a Recurrent Liver Abscess.</title>
        <authorList>
            <person name="Lin Y.T."/>
            <person name="Pan Y.J."/>
            <person name="Lin T.L."/>
            <person name="Fung C.P."/>
            <person name="Wang J.T."/>
        </authorList>
    </citation>
    <scope>NUCLEOTIDE SEQUENCE</scope>
    <source>
        <strain evidence="1">TVGHEC01</strain>
        <plasmid evidence="1">pCMY2</plasmid>
    </source>
</reference>
<sequence>MRGFMGRYAPLRGFKVITADFGLSGTSAESPGGAGDDSVLREWCCLVRWRGSQRQFKLTQLPDGHSLQMVIGTKIGFIRRQTLPEILCHLMNLLVGRQFLQASGALTGCCFRTTVFQRILTALQIPAFSGRMYGDIFILTQNTFPNELLADFTFTQSFLLLFVKFYHVDAQHLPACRCYPDVAWQTLAGFTVPQGFI</sequence>
<dbReference type="EMBL" id="LC019731">
    <property type="protein sequence ID" value="BAR88037.1"/>
    <property type="molecule type" value="Genomic_DNA"/>
</dbReference>
<name>A0A0G4DCC3_ECOLX</name>
<organism evidence="1">
    <name type="scientific">Escherichia coli</name>
    <dbReference type="NCBI Taxonomy" id="562"/>
    <lineage>
        <taxon>Bacteria</taxon>
        <taxon>Pseudomonadati</taxon>
        <taxon>Pseudomonadota</taxon>
        <taxon>Gammaproteobacteria</taxon>
        <taxon>Enterobacterales</taxon>
        <taxon>Enterobacteriaceae</taxon>
        <taxon>Escherichia</taxon>
    </lineage>
</organism>
<dbReference type="AlphaFoldDB" id="A0A0G4DCC3"/>
<protein>
    <submittedName>
        <fullName evidence="1">Replication initiation protein</fullName>
    </submittedName>
</protein>
<accession>A0A0G4DCC3</accession>
<keyword evidence="1" id="KW-0614">Plasmid</keyword>
<evidence type="ECO:0000313" key="1">
    <source>
        <dbReference type="EMBL" id="BAR88037.1"/>
    </source>
</evidence>